<gene>
    <name evidence="3" type="ORF">KIW84_034066</name>
</gene>
<dbReference type="Gramene" id="PSAT_LOCUS12283_t1">
    <property type="protein sequence ID" value="CAL5192390.1"/>
    <property type="gene ID" value="PSAT_LOCUS12283"/>
</dbReference>
<feature type="region of interest" description="Disordered" evidence="1">
    <location>
        <begin position="364"/>
        <end position="391"/>
    </location>
</feature>
<dbReference type="InterPro" id="IPR015655">
    <property type="entry name" value="PP2C"/>
</dbReference>
<dbReference type="OrthoDB" id="10264738at2759"/>
<dbReference type="CDD" id="cd00143">
    <property type="entry name" value="PP2Cc"/>
    <property type="match status" value="1"/>
</dbReference>
<dbReference type="GO" id="GO:0004722">
    <property type="term" value="F:protein serine/threonine phosphatase activity"/>
    <property type="evidence" value="ECO:0007669"/>
    <property type="project" value="InterPro"/>
</dbReference>
<dbReference type="Proteomes" id="UP001058974">
    <property type="component" value="Chromosome 3"/>
</dbReference>
<dbReference type="AlphaFoldDB" id="A0A9D4Y309"/>
<dbReference type="Gramene" id="Psat3g122960.1">
    <property type="protein sequence ID" value="Psat3g122960.1.cds"/>
    <property type="gene ID" value="Psat3g122960"/>
</dbReference>
<dbReference type="PANTHER" id="PTHR47992">
    <property type="entry name" value="PROTEIN PHOSPHATASE"/>
    <property type="match status" value="1"/>
</dbReference>
<feature type="domain" description="PPM-type phosphatase" evidence="2">
    <location>
        <begin position="52"/>
        <end position="355"/>
    </location>
</feature>
<dbReference type="InterPro" id="IPR001932">
    <property type="entry name" value="PPM-type_phosphatase-like_dom"/>
</dbReference>
<comment type="caution">
    <text evidence="3">The sequence shown here is derived from an EMBL/GenBank/DDBJ whole genome shotgun (WGS) entry which is preliminary data.</text>
</comment>
<protein>
    <recommendedName>
        <fullName evidence="2">PPM-type phosphatase domain-containing protein</fullName>
    </recommendedName>
</protein>
<feature type="compositionally biased region" description="Basic residues" evidence="1">
    <location>
        <begin position="370"/>
        <end position="382"/>
    </location>
</feature>
<name>A0A9D4Y309_PEA</name>
<sequence>MGGCCSHNVSAQGKVESEVDDGEYDYEDENSNDHVTYQNDGSMVRFRGFSRAVSMYTQQGKKGINQDSMTVWEDYTGEEGMILCGVFDGHGPLGHKVSQFIRDNIPLKLSAAIKMAQQKANRYYDATDADTETFDDGHNGSNRRNNISLASWEGCFLKSFDEMDEHLAQEVNTDSYCSGCTAVTLIKQGDQLIVGNLGDSRAILCTRDRDQLIPVQLTVDLKPDIPSEASRIFNCEGRVFAAEEEPDVYRIWMPDDDCPGLAMSRAFGDFCLKDYGLIAAPDVFYRKITKQDEFVVLATDGIWDVLTNSEVVNIVASAPRKSIAAKLLVKRAVRAWRYKYPGSKVDDCAAICLFLNDQPVLSHSQSSMSRKSRHHRSKRSKSQRNDDNETVAGKVDVELDEEWKALGGLARANSISRLPRLARIMSKRQSSKRLNGS</sequence>
<proteinExistence type="predicted"/>
<dbReference type="Pfam" id="PF00481">
    <property type="entry name" value="PP2C"/>
    <property type="match status" value="1"/>
</dbReference>
<evidence type="ECO:0000313" key="4">
    <source>
        <dbReference type="Proteomes" id="UP001058974"/>
    </source>
</evidence>
<dbReference type="SMART" id="SM00332">
    <property type="entry name" value="PP2Cc"/>
    <property type="match status" value="1"/>
</dbReference>
<reference evidence="3 4" key="1">
    <citation type="journal article" date="2022" name="Nat. Genet.">
        <title>Improved pea reference genome and pan-genome highlight genomic features and evolutionary characteristics.</title>
        <authorList>
            <person name="Yang T."/>
            <person name="Liu R."/>
            <person name="Luo Y."/>
            <person name="Hu S."/>
            <person name="Wang D."/>
            <person name="Wang C."/>
            <person name="Pandey M.K."/>
            <person name="Ge S."/>
            <person name="Xu Q."/>
            <person name="Li N."/>
            <person name="Li G."/>
            <person name="Huang Y."/>
            <person name="Saxena R.K."/>
            <person name="Ji Y."/>
            <person name="Li M."/>
            <person name="Yan X."/>
            <person name="He Y."/>
            <person name="Liu Y."/>
            <person name="Wang X."/>
            <person name="Xiang C."/>
            <person name="Varshney R.K."/>
            <person name="Ding H."/>
            <person name="Gao S."/>
            <person name="Zong X."/>
        </authorList>
    </citation>
    <scope>NUCLEOTIDE SEQUENCE [LARGE SCALE GENOMIC DNA]</scope>
    <source>
        <strain evidence="3 4">cv. Zhongwan 6</strain>
    </source>
</reference>
<accession>A0A9D4Y309</accession>
<keyword evidence="4" id="KW-1185">Reference proteome</keyword>
<evidence type="ECO:0000259" key="2">
    <source>
        <dbReference type="PROSITE" id="PS51746"/>
    </source>
</evidence>
<dbReference type="Gene3D" id="3.60.40.10">
    <property type="entry name" value="PPM-type phosphatase domain"/>
    <property type="match status" value="1"/>
</dbReference>
<dbReference type="InterPro" id="IPR036457">
    <property type="entry name" value="PPM-type-like_dom_sf"/>
</dbReference>
<dbReference type="SUPFAM" id="SSF81606">
    <property type="entry name" value="PP2C-like"/>
    <property type="match status" value="1"/>
</dbReference>
<dbReference type="PROSITE" id="PS51746">
    <property type="entry name" value="PPM_2"/>
    <property type="match status" value="1"/>
</dbReference>
<dbReference type="EMBL" id="JAMSHJ010000003">
    <property type="protein sequence ID" value="KAI5429301.1"/>
    <property type="molecule type" value="Genomic_DNA"/>
</dbReference>
<dbReference type="Gramene" id="Psat03G0406600-T1">
    <property type="protein sequence ID" value="KAI5429301.1"/>
    <property type="gene ID" value="KIW84_034066"/>
</dbReference>
<evidence type="ECO:0000313" key="3">
    <source>
        <dbReference type="EMBL" id="KAI5429301.1"/>
    </source>
</evidence>
<organism evidence="3 4">
    <name type="scientific">Pisum sativum</name>
    <name type="common">Garden pea</name>
    <name type="synonym">Lathyrus oleraceus</name>
    <dbReference type="NCBI Taxonomy" id="3888"/>
    <lineage>
        <taxon>Eukaryota</taxon>
        <taxon>Viridiplantae</taxon>
        <taxon>Streptophyta</taxon>
        <taxon>Embryophyta</taxon>
        <taxon>Tracheophyta</taxon>
        <taxon>Spermatophyta</taxon>
        <taxon>Magnoliopsida</taxon>
        <taxon>eudicotyledons</taxon>
        <taxon>Gunneridae</taxon>
        <taxon>Pentapetalae</taxon>
        <taxon>rosids</taxon>
        <taxon>fabids</taxon>
        <taxon>Fabales</taxon>
        <taxon>Fabaceae</taxon>
        <taxon>Papilionoideae</taxon>
        <taxon>50 kb inversion clade</taxon>
        <taxon>NPAAA clade</taxon>
        <taxon>Hologalegina</taxon>
        <taxon>IRL clade</taxon>
        <taxon>Fabeae</taxon>
        <taxon>Lathyrus</taxon>
    </lineage>
</organism>
<evidence type="ECO:0000256" key="1">
    <source>
        <dbReference type="SAM" id="MobiDB-lite"/>
    </source>
</evidence>